<dbReference type="PROSITE" id="PS00846">
    <property type="entry name" value="HTH_ARSR_1"/>
    <property type="match status" value="1"/>
</dbReference>
<gene>
    <name evidence="5" type="ORF">AJ81_08145</name>
</gene>
<dbReference type="PROSITE" id="PS50987">
    <property type="entry name" value="HTH_ARSR_2"/>
    <property type="match status" value="1"/>
</dbReference>
<reference evidence="5 6" key="1">
    <citation type="submission" date="2014-01" db="EMBL/GenBank/DDBJ databases">
        <title>Genome sequencing of Thermotog hypogea.</title>
        <authorList>
            <person name="Zhang X."/>
            <person name="Alvare G."/>
            <person name="Fristensky B."/>
            <person name="Chen L."/>
            <person name="Suen T."/>
            <person name="Chen Q."/>
            <person name="Ma K."/>
        </authorList>
    </citation>
    <scope>NUCLEOTIDE SEQUENCE [LARGE SCALE GENOMIC DNA]</scope>
    <source>
        <strain evidence="5 6">DSM 11164</strain>
    </source>
</reference>
<dbReference type="OrthoDB" id="9794330at2"/>
<dbReference type="PaxDb" id="1123384-AJ81_08145"/>
<dbReference type="CDD" id="cd00090">
    <property type="entry name" value="HTH_ARSR"/>
    <property type="match status" value="1"/>
</dbReference>
<evidence type="ECO:0000259" key="4">
    <source>
        <dbReference type="PROSITE" id="PS50987"/>
    </source>
</evidence>
<accession>A0A0X1KS49</accession>
<keyword evidence="3" id="KW-0804">Transcription</keyword>
<dbReference type="InterPro" id="IPR001845">
    <property type="entry name" value="HTH_ArsR_DNA-bd_dom"/>
</dbReference>
<dbReference type="PRINTS" id="PR00778">
    <property type="entry name" value="HTHARSR"/>
</dbReference>
<dbReference type="GO" id="GO:0003677">
    <property type="term" value="F:DNA binding"/>
    <property type="evidence" value="ECO:0007669"/>
    <property type="project" value="UniProtKB-KW"/>
</dbReference>
<dbReference type="PATRIC" id="fig|1123384.7.peg.1633"/>
<dbReference type="InterPro" id="IPR036388">
    <property type="entry name" value="WH-like_DNA-bd_sf"/>
</dbReference>
<dbReference type="Proteomes" id="UP000077469">
    <property type="component" value="Chromosome"/>
</dbReference>
<keyword evidence="1" id="KW-0805">Transcription regulation</keyword>
<dbReference type="KEGG" id="phy:AJ81_08145"/>
<protein>
    <submittedName>
        <fullName evidence="5">ArsR family transcriptional regulator</fullName>
    </submittedName>
</protein>
<dbReference type="AlphaFoldDB" id="A0A0X1KS49"/>
<organism evidence="5 6">
    <name type="scientific">Pseudothermotoga hypogea DSM 11164 = NBRC 106472</name>
    <dbReference type="NCBI Taxonomy" id="1123384"/>
    <lineage>
        <taxon>Bacteria</taxon>
        <taxon>Thermotogati</taxon>
        <taxon>Thermotogota</taxon>
        <taxon>Thermotogae</taxon>
        <taxon>Thermotogales</taxon>
        <taxon>Thermotogaceae</taxon>
        <taxon>Pseudothermotoga</taxon>
    </lineage>
</organism>
<name>A0A0X1KS49_9THEM</name>
<evidence type="ECO:0000256" key="3">
    <source>
        <dbReference type="ARBA" id="ARBA00023163"/>
    </source>
</evidence>
<dbReference type="EMBL" id="CP007141">
    <property type="protein sequence ID" value="AJC74148.1"/>
    <property type="molecule type" value="Genomic_DNA"/>
</dbReference>
<proteinExistence type="predicted"/>
<feature type="domain" description="HTH arsR-type" evidence="4">
    <location>
        <begin position="22"/>
        <end position="115"/>
    </location>
</feature>
<keyword evidence="2" id="KW-0238">DNA-binding</keyword>
<dbReference type="PANTHER" id="PTHR43132">
    <property type="entry name" value="ARSENICAL RESISTANCE OPERON REPRESSOR ARSR-RELATED"/>
    <property type="match status" value="1"/>
</dbReference>
<dbReference type="InterPro" id="IPR036390">
    <property type="entry name" value="WH_DNA-bd_sf"/>
</dbReference>
<evidence type="ECO:0000313" key="5">
    <source>
        <dbReference type="EMBL" id="AJC74148.1"/>
    </source>
</evidence>
<dbReference type="GO" id="GO:0003700">
    <property type="term" value="F:DNA-binding transcription factor activity"/>
    <property type="evidence" value="ECO:0007669"/>
    <property type="project" value="InterPro"/>
</dbReference>
<dbReference type="InterPro" id="IPR051011">
    <property type="entry name" value="Metal_resp_trans_reg"/>
</dbReference>
<evidence type="ECO:0000256" key="1">
    <source>
        <dbReference type="ARBA" id="ARBA00023015"/>
    </source>
</evidence>
<keyword evidence="6" id="KW-1185">Reference proteome</keyword>
<dbReference type="Pfam" id="PF01022">
    <property type="entry name" value="HTH_5"/>
    <property type="match status" value="1"/>
</dbReference>
<evidence type="ECO:0000256" key="2">
    <source>
        <dbReference type="ARBA" id="ARBA00023125"/>
    </source>
</evidence>
<dbReference type="InterPro" id="IPR018334">
    <property type="entry name" value="ArsR_HTH"/>
</dbReference>
<evidence type="ECO:0000313" key="6">
    <source>
        <dbReference type="Proteomes" id="UP000077469"/>
    </source>
</evidence>
<dbReference type="SUPFAM" id="SSF46785">
    <property type="entry name" value="Winged helix' DNA-binding domain"/>
    <property type="match status" value="1"/>
</dbReference>
<dbReference type="InterPro" id="IPR011991">
    <property type="entry name" value="ArsR-like_HTH"/>
</dbReference>
<dbReference type="SMART" id="SM00418">
    <property type="entry name" value="HTH_ARSR"/>
    <property type="match status" value="1"/>
</dbReference>
<dbReference type="RefSeq" id="WP_031505042.1">
    <property type="nucleotide sequence ID" value="NC_022795.1"/>
</dbReference>
<dbReference type="PANTHER" id="PTHR43132:SF6">
    <property type="entry name" value="HTH-TYPE TRANSCRIPTIONAL REPRESSOR CZRA"/>
    <property type="match status" value="1"/>
</dbReference>
<dbReference type="NCBIfam" id="NF033788">
    <property type="entry name" value="HTH_metalloreg"/>
    <property type="match status" value="1"/>
</dbReference>
<sequence>MRNVCDERHEHKERVSKIKAELETKEIVEKMVKLLRACADETRLKILIALSKANLCTCDLSEILSLSSSAISHQLRVLKLSSLVDSIRIGKQVVYRLKDRHVLELISSALEHAKE</sequence>
<dbReference type="Gene3D" id="1.10.10.10">
    <property type="entry name" value="Winged helix-like DNA-binding domain superfamily/Winged helix DNA-binding domain"/>
    <property type="match status" value="1"/>
</dbReference>
<dbReference type="STRING" id="1123384.AJ81_08145"/>